<gene>
    <name evidence="2" type="ORF">BLE401_02185</name>
</gene>
<reference evidence="3" key="1">
    <citation type="submission" date="2016-12" db="EMBL/GenBank/DDBJ databases">
        <title>Complete Genome Sequence of Beggiatoa leptomitiformis D-401.</title>
        <authorList>
            <person name="Fomenkov A."/>
            <person name="Vincze T."/>
            <person name="Grabovich M."/>
            <person name="Anton B.P."/>
            <person name="Dubinina G."/>
            <person name="Orlova M."/>
            <person name="Belousova E."/>
            <person name="Roberts R.J."/>
        </authorList>
    </citation>
    <scope>NUCLEOTIDE SEQUENCE [LARGE SCALE GENOMIC DNA]</scope>
    <source>
        <strain evidence="3">D-401</strain>
    </source>
</reference>
<dbReference type="InterPro" id="IPR052987">
    <property type="entry name" value="Chloroplast_AMP-bd_Enzymes"/>
</dbReference>
<dbReference type="AlphaFoldDB" id="A0A2N9YAZ0"/>
<dbReference type="Proteomes" id="UP000234271">
    <property type="component" value="Chromosome"/>
</dbReference>
<dbReference type="Pfam" id="PF23562">
    <property type="entry name" value="AMP-binding_C_3"/>
    <property type="match status" value="1"/>
</dbReference>
<proteinExistence type="predicted"/>
<sequence length="639" mass="71233">MPLLKAANLAELYRSAAQQYGHRPAFVHKQNKVWNSVSFQEMYESGLNLATGLISLGVQPRSHVGLLADNRLEWMLADYAVQLCGAADVPRGSDVSEADIAYILTHAEVEVTFIENVALLKKVQQANLPFLKTIILMDNKDYTGTDSHIYSLYDLLEQGKQSRLAGDKQVEERIAGILPTDLFTLIYTSGTTGTPKGVMLPHSNMIAQISRVQDLPIKVSPDDRFLSILPVWHIFERVIELVSVYYGAPTYYTNVRQLADDLKTVRPTIMASAPRLWESIYQRILATVKTASPVRKTLFNMAYACAHQFHLADDFLKGNQLDMTGRTFIESAGLALFNLLRWAVLFLPYHLLDTIVLKKLRAVTGGCLRGTVSGGGALPRHIDEFFNFIGIPILEGYGLTEGMVLSVRTFEQRVIGTVGILFPIANIRIVDINTNEILYPNPHKKGEGRGLQGEIHVKGKQVMHCYYKNEEATAKAFNDGWLNTGDLGVFTFNDCLKITGRSKDTIVLLGGENVEPVPLETRLCQSELIEQCMLVGQDQKALGVLLVPAIEGFKKLGITAESVAELSQLDNVRDQLEQVVKSIISTKQGFKAFELIHAIKVLNKPFEVGDELTNLFKLKRHVITAKYQAEIQQLFAKEE</sequence>
<keyword evidence="3" id="KW-1185">Reference proteome</keyword>
<dbReference type="InterPro" id="IPR020845">
    <property type="entry name" value="AMP-binding_CS"/>
</dbReference>
<dbReference type="SUPFAM" id="SSF56801">
    <property type="entry name" value="Acetyl-CoA synthetase-like"/>
    <property type="match status" value="1"/>
</dbReference>
<evidence type="ECO:0000313" key="2">
    <source>
        <dbReference type="EMBL" id="AUI67621.1"/>
    </source>
</evidence>
<dbReference type="EMBL" id="CP018889">
    <property type="protein sequence ID" value="AUI67621.1"/>
    <property type="molecule type" value="Genomic_DNA"/>
</dbReference>
<protein>
    <submittedName>
        <fullName evidence="2">AMP-binding protein</fullName>
    </submittedName>
</protein>
<dbReference type="PANTHER" id="PTHR43813">
    <property type="entry name" value="ACYL-ACTIVATING ENZYME 16, CHLOROPLASTIC-RELATED"/>
    <property type="match status" value="1"/>
</dbReference>
<evidence type="ECO:0000313" key="3">
    <source>
        <dbReference type="Proteomes" id="UP000234271"/>
    </source>
</evidence>
<organism evidence="2 3">
    <name type="scientific">Beggiatoa leptomitoformis</name>
    <dbReference type="NCBI Taxonomy" id="288004"/>
    <lineage>
        <taxon>Bacteria</taxon>
        <taxon>Pseudomonadati</taxon>
        <taxon>Pseudomonadota</taxon>
        <taxon>Gammaproteobacteria</taxon>
        <taxon>Thiotrichales</taxon>
        <taxon>Thiotrichaceae</taxon>
        <taxon>Beggiatoa</taxon>
    </lineage>
</organism>
<accession>A0A2N9YAZ0</accession>
<dbReference type="PROSITE" id="PS00455">
    <property type="entry name" value="AMP_BINDING"/>
    <property type="match status" value="1"/>
</dbReference>
<evidence type="ECO:0000259" key="1">
    <source>
        <dbReference type="Pfam" id="PF00501"/>
    </source>
</evidence>
<dbReference type="InterPro" id="IPR000873">
    <property type="entry name" value="AMP-dep_synth/lig_dom"/>
</dbReference>
<feature type="domain" description="AMP-dependent synthetase/ligase" evidence="1">
    <location>
        <begin position="15"/>
        <end position="467"/>
    </location>
</feature>
<dbReference type="RefSeq" id="WP_101539102.1">
    <property type="nucleotide sequence ID" value="NZ_CP018889.2"/>
</dbReference>
<dbReference type="Gene3D" id="3.40.50.12780">
    <property type="entry name" value="N-terminal domain of ligase-like"/>
    <property type="match status" value="1"/>
</dbReference>
<name>A0A2N9YAZ0_9GAMM</name>
<dbReference type="PANTHER" id="PTHR43813:SF1">
    <property type="entry name" value="ACYL-ACTIVATING ENZYME 16, CHLOROPLASTIC-RELATED"/>
    <property type="match status" value="1"/>
</dbReference>
<dbReference type="Pfam" id="PF00501">
    <property type="entry name" value="AMP-binding"/>
    <property type="match status" value="1"/>
</dbReference>
<dbReference type="InterPro" id="IPR042099">
    <property type="entry name" value="ANL_N_sf"/>
</dbReference>